<protein>
    <recommendedName>
        <fullName evidence="2">Protein ENHANCED DISEASE RESISTANCE 2 C-terminal domain-containing protein</fullName>
    </recommendedName>
</protein>
<sequence>MDRQLCSFLAFAFPHLLLPSREESDRVPTSTLLSLHQSSGRPHCHFSWLANYKYAKNAATIVSLSITRLPSPRERRDLFGKIFTLVSSITCECHSSSVPGSYSSSFSYLTMETSFGQITDGFGAFTLSPFLQISDSVKVFGFCFRKLLSVMGACASKPNYRSRRRWGSHWYRRSQGMISASIPDSTKAQIRGDEQHSVELENSSATYGKPEVSNMIVHLTQLNGNVMCQEDAWFDSVSILESDSDDDFLSVYGDCIPSANAAGTQTLQYETASCFMDAMAKLEDANPSTPLTMPPEKHFKIESPNDRVLCNCDPHGGSHRTQGTDIYTKNKTNLSDSHGSFKGSKEVHEMDDKSHVNKASSHICKLVPSVCFNNRIQQMPNGSPPSQNKRSSVIKLSYKRKSYDGEDITEFCKQHISILLFFGMPTYPAAMFLGDSDGEGMSLVMYFKISECFDKEIPSSFQDLIKRFIDDETEKVKGFAMDSSIPFRERLKIVSGVVNPEDLCLSAAERKLVQAYNEKPVLSRPQHNFYLGTNYFEIDLDIHRFSYISRKGLEAFRERLKHGILDLGLTIQVRAEFFSDLVQKQDELPEHVLCCLRLHKIDFINHGQIPTIVTREDD</sequence>
<dbReference type="AlphaFoldDB" id="A0A8J5CTM7"/>
<dbReference type="PANTHER" id="PTHR31558:SF40">
    <property type="entry name" value="EXPRESSED PROTEIN"/>
    <property type="match status" value="1"/>
</dbReference>
<accession>A0A8J5CTM7</accession>
<dbReference type="EMBL" id="JACMSC010000022">
    <property type="protein sequence ID" value="KAG6469129.1"/>
    <property type="molecule type" value="Genomic_DNA"/>
</dbReference>
<evidence type="ECO:0000313" key="4">
    <source>
        <dbReference type="Proteomes" id="UP000734854"/>
    </source>
</evidence>
<reference evidence="3 4" key="1">
    <citation type="submission" date="2020-08" db="EMBL/GenBank/DDBJ databases">
        <title>Plant Genome Project.</title>
        <authorList>
            <person name="Zhang R.-G."/>
        </authorList>
    </citation>
    <scope>NUCLEOTIDE SEQUENCE [LARGE SCALE GENOMIC DNA]</scope>
    <source>
        <tissue evidence="3">Rhizome</tissue>
    </source>
</reference>
<dbReference type="Proteomes" id="UP000734854">
    <property type="component" value="Unassembled WGS sequence"/>
</dbReference>
<feature type="region of interest" description="Disordered" evidence="1">
    <location>
        <begin position="320"/>
        <end position="344"/>
    </location>
</feature>
<dbReference type="InterPro" id="IPR009769">
    <property type="entry name" value="EDR2_C"/>
</dbReference>
<name>A0A8J5CTM7_ZINOF</name>
<evidence type="ECO:0000256" key="1">
    <source>
        <dbReference type="SAM" id="MobiDB-lite"/>
    </source>
</evidence>
<proteinExistence type="predicted"/>
<feature type="domain" description="Protein ENHANCED DISEASE RESISTANCE 2 C-terminal" evidence="2">
    <location>
        <begin position="423"/>
        <end position="602"/>
    </location>
</feature>
<keyword evidence="4" id="KW-1185">Reference proteome</keyword>
<evidence type="ECO:0000259" key="2">
    <source>
        <dbReference type="Pfam" id="PF07059"/>
    </source>
</evidence>
<dbReference type="Pfam" id="PF07059">
    <property type="entry name" value="EDR2_C"/>
    <property type="match status" value="1"/>
</dbReference>
<dbReference type="PANTHER" id="PTHR31558">
    <property type="entry name" value="CW14 PROTEIN"/>
    <property type="match status" value="1"/>
</dbReference>
<organism evidence="3 4">
    <name type="scientific">Zingiber officinale</name>
    <name type="common">Ginger</name>
    <name type="synonym">Amomum zingiber</name>
    <dbReference type="NCBI Taxonomy" id="94328"/>
    <lineage>
        <taxon>Eukaryota</taxon>
        <taxon>Viridiplantae</taxon>
        <taxon>Streptophyta</taxon>
        <taxon>Embryophyta</taxon>
        <taxon>Tracheophyta</taxon>
        <taxon>Spermatophyta</taxon>
        <taxon>Magnoliopsida</taxon>
        <taxon>Liliopsida</taxon>
        <taxon>Zingiberales</taxon>
        <taxon>Zingiberaceae</taxon>
        <taxon>Zingiber</taxon>
    </lineage>
</organism>
<gene>
    <name evidence="3" type="ORF">ZIOFF_073827</name>
</gene>
<comment type="caution">
    <text evidence="3">The sequence shown here is derived from an EMBL/GenBank/DDBJ whole genome shotgun (WGS) entry which is preliminary data.</text>
</comment>
<evidence type="ECO:0000313" key="3">
    <source>
        <dbReference type="EMBL" id="KAG6469129.1"/>
    </source>
</evidence>
<feature type="compositionally biased region" description="Polar residues" evidence="1">
    <location>
        <begin position="320"/>
        <end position="338"/>
    </location>
</feature>